<dbReference type="Proteomes" id="UP000799118">
    <property type="component" value="Unassembled WGS sequence"/>
</dbReference>
<dbReference type="EMBL" id="ML770024">
    <property type="protein sequence ID" value="KAE9385137.1"/>
    <property type="molecule type" value="Genomic_DNA"/>
</dbReference>
<proteinExistence type="predicted"/>
<protein>
    <submittedName>
        <fullName evidence="1">Uncharacterized protein</fullName>
    </submittedName>
</protein>
<accession>A0A6A4GID0</accession>
<keyword evidence="2" id="KW-1185">Reference proteome</keyword>
<evidence type="ECO:0000313" key="2">
    <source>
        <dbReference type="Proteomes" id="UP000799118"/>
    </source>
</evidence>
<name>A0A6A4GID0_9AGAR</name>
<reference evidence="1" key="1">
    <citation type="journal article" date="2019" name="Environ. Microbiol.">
        <title>Fungal ecological strategies reflected in gene transcription - a case study of two litter decomposers.</title>
        <authorList>
            <person name="Barbi F."/>
            <person name="Kohler A."/>
            <person name="Barry K."/>
            <person name="Baskaran P."/>
            <person name="Daum C."/>
            <person name="Fauchery L."/>
            <person name="Ihrmark K."/>
            <person name="Kuo A."/>
            <person name="LaButti K."/>
            <person name="Lipzen A."/>
            <person name="Morin E."/>
            <person name="Grigoriev I.V."/>
            <person name="Henrissat B."/>
            <person name="Lindahl B."/>
            <person name="Martin F."/>
        </authorList>
    </citation>
    <scope>NUCLEOTIDE SEQUENCE</scope>
    <source>
        <strain evidence="1">JB14</strain>
    </source>
</reference>
<dbReference type="OrthoDB" id="1681765at2759"/>
<sequence>MGIQAHIPVGLAAVHNFIMKHDESDINNFTDIWDPAPGYCGAQDNSASGELIEGLVSRAEKTEAERRRDEIAQEMWDSYQELLRAHNIDGLE</sequence>
<gene>
    <name evidence="1" type="ORF">BT96DRAFT_1092646</name>
</gene>
<dbReference type="AlphaFoldDB" id="A0A6A4GID0"/>
<evidence type="ECO:0000313" key="1">
    <source>
        <dbReference type="EMBL" id="KAE9385137.1"/>
    </source>
</evidence>
<organism evidence="1 2">
    <name type="scientific">Gymnopus androsaceus JB14</name>
    <dbReference type="NCBI Taxonomy" id="1447944"/>
    <lineage>
        <taxon>Eukaryota</taxon>
        <taxon>Fungi</taxon>
        <taxon>Dikarya</taxon>
        <taxon>Basidiomycota</taxon>
        <taxon>Agaricomycotina</taxon>
        <taxon>Agaricomycetes</taxon>
        <taxon>Agaricomycetidae</taxon>
        <taxon>Agaricales</taxon>
        <taxon>Marasmiineae</taxon>
        <taxon>Omphalotaceae</taxon>
        <taxon>Gymnopus</taxon>
    </lineage>
</organism>